<dbReference type="Proteomes" id="UP000035709">
    <property type="component" value="Chromosome"/>
</dbReference>
<reference evidence="1 2" key="1">
    <citation type="submission" date="2015-03" db="EMBL/GenBank/DDBJ databases">
        <title>Complete genome sequence of Lactobacillus acetotolerans NBRC 13120.</title>
        <authorList>
            <person name="Toh H."/>
            <person name="Morita H."/>
            <person name="Fujita N."/>
        </authorList>
    </citation>
    <scope>NUCLEOTIDE SEQUENCE [LARGE SCALE GENOMIC DNA]</scope>
    <source>
        <strain evidence="1 2">NBRC 13120</strain>
    </source>
</reference>
<dbReference type="RefSeq" id="WP_060459335.1">
    <property type="nucleotide sequence ID" value="NZ_AP014808.1"/>
</dbReference>
<gene>
    <name evidence="1" type="ORF">LBAT_0626</name>
</gene>
<dbReference type="EMBL" id="AP014808">
    <property type="protein sequence ID" value="BAQ57015.1"/>
    <property type="molecule type" value="Genomic_DNA"/>
</dbReference>
<proteinExistence type="predicted"/>
<dbReference type="KEGG" id="lae:LBAT_0626"/>
<dbReference type="PATRIC" id="fig|1600.4.peg.641"/>
<evidence type="ECO:0000313" key="1">
    <source>
        <dbReference type="EMBL" id="BAQ57015.1"/>
    </source>
</evidence>
<dbReference type="OrthoDB" id="2990146at2"/>
<dbReference type="AlphaFoldDB" id="A0A0D6A3B0"/>
<organism evidence="1 2">
    <name type="scientific">Lactobacillus acetotolerans</name>
    <dbReference type="NCBI Taxonomy" id="1600"/>
    <lineage>
        <taxon>Bacteria</taxon>
        <taxon>Bacillati</taxon>
        <taxon>Bacillota</taxon>
        <taxon>Bacilli</taxon>
        <taxon>Lactobacillales</taxon>
        <taxon>Lactobacillaceae</taxon>
        <taxon>Lactobacillus</taxon>
    </lineage>
</organism>
<protein>
    <submittedName>
        <fullName evidence="1">Uncharacterized protein</fullName>
    </submittedName>
</protein>
<evidence type="ECO:0000313" key="2">
    <source>
        <dbReference type="Proteomes" id="UP000035709"/>
    </source>
</evidence>
<sequence>MGFFRKLLKNITNKKQQNEQKIQVKKDRKLLYPYLCKKTIDDHPNLDEYNLARLYSIENYLNQKKKTKENDHLTLERFYRQDKLFNWVGIAADIRFENKRSGGRLLLERVALDNPEHPVFIDDHLWLKLNDVKAVLTDQQTIGSGDAVRGVSKIDSYIGKEQQDKFGLRKTVIKNAGIYVGKKIRNPHQTSLHCKIVSNYDRKKDWVAKISNKENVSNLINKKIDINELLQQKGHVEYRLKGNTHRHIIPQAVDLPTKTKSKKKANDSVNQIKQNAQKLLVKKKNHIVVQGTITRYTGKIGQIRYYRDQQDVLQLAIQVQNIRDELNIKIASRSYFAFSDKVIALGEINPNDQIAFSTRSILPNNMSTIGKFETIKFVKNTEKRLPLPKEHDALIGYFMTVNREGKEENMPYLQAYRDWAIKNNLPDPQSMEEKLHGFLNKTDIAFKLKIDIKTLNKFLYDLRIKPSLKYQGKTYYSNKVIDKLRPKVATEEMIANARKDSPLSSSSVIPYSPLADEYDLVLVTKKAIYYTNTFKGKGLTKVEEYLDITGQYKEDFYIKCVDGSHTEHFIKVKDIKEIGRDNHVREILINNQNQ</sequence>
<name>A0A0D6A3B0_9LACO</name>
<accession>A0A0D6A3B0</accession>
<dbReference type="STRING" id="1600.LBAT_0626"/>
<keyword evidence="2" id="KW-1185">Reference proteome</keyword>